<proteinExistence type="inferred from homology"/>
<evidence type="ECO:0000256" key="5">
    <source>
        <dbReference type="ARBA" id="ARBA00022723"/>
    </source>
</evidence>
<dbReference type="GO" id="GO:0003677">
    <property type="term" value="F:DNA binding"/>
    <property type="evidence" value="ECO:0007669"/>
    <property type="project" value="InterPro"/>
</dbReference>
<evidence type="ECO:0000256" key="7">
    <source>
        <dbReference type="ARBA" id="ARBA00022840"/>
    </source>
</evidence>
<dbReference type="GO" id="GO:0005524">
    <property type="term" value="F:ATP binding"/>
    <property type="evidence" value="ECO:0007669"/>
    <property type="project" value="UniProtKB-KW"/>
</dbReference>
<dbReference type="GO" id="GO:0016779">
    <property type="term" value="F:nucleotidyltransferase activity"/>
    <property type="evidence" value="ECO:0007669"/>
    <property type="project" value="UniProtKB-KW"/>
</dbReference>
<keyword evidence="6" id="KW-0547">Nucleotide-binding</keyword>
<feature type="domain" description="HTH cro/C1-type" evidence="10">
    <location>
        <begin position="11"/>
        <end position="57"/>
    </location>
</feature>
<dbReference type="Proteomes" id="UP000321490">
    <property type="component" value="Unassembled WGS sequence"/>
</dbReference>
<dbReference type="CDD" id="cd00093">
    <property type="entry name" value="HTH_XRE"/>
    <property type="match status" value="1"/>
</dbReference>
<evidence type="ECO:0000256" key="3">
    <source>
        <dbReference type="ARBA" id="ARBA00022679"/>
    </source>
</evidence>
<evidence type="ECO:0000256" key="2">
    <source>
        <dbReference type="ARBA" id="ARBA00022649"/>
    </source>
</evidence>
<dbReference type="SUPFAM" id="SSF47413">
    <property type="entry name" value="lambda repressor-like DNA-binding domains"/>
    <property type="match status" value="1"/>
</dbReference>
<name>A0A562IQ44_9ACTN</name>
<dbReference type="EMBL" id="VLKF01000001">
    <property type="protein sequence ID" value="TWH72855.1"/>
    <property type="molecule type" value="Genomic_DNA"/>
</dbReference>
<comment type="cofactor">
    <cofactor evidence="1">
        <name>Mg(2+)</name>
        <dbReference type="ChEBI" id="CHEBI:18420"/>
    </cofactor>
</comment>
<dbReference type="InterPro" id="IPR002934">
    <property type="entry name" value="Polymerase_NTP_transf_dom"/>
</dbReference>
<comment type="similarity">
    <text evidence="9">Belongs to the MntA antitoxin family.</text>
</comment>
<evidence type="ECO:0000256" key="8">
    <source>
        <dbReference type="ARBA" id="ARBA00022842"/>
    </source>
</evidence>
<keyword evidence="3" id="KW-0808">Transferase</keyword>
<evidence type="ECO:0000313" key="12">
    <source>
        <dbReference type="Proteomes" id="UP000321490"/>
    </source>
</evidence>
<dbReference type="PROSITE" id="PS50943">
    <property type="entry name" value="HTH_CROC1"/>
    <property type="match status" value="1"/>
</dbReference>
<evidence type="ECO:0000313" key="11">
    <source>
        <dbReference type="EMBL" id="TWH72855.1"/>
    </source>
</evidence>
<dbReference type="GO" id="GO:0046872">
    <property type="term" value="F:metal ion binding"/>
    <property type="evidence" value="ECO:0007669"/>
    <property type="project" value="UniProtKB-KW"/>
</dbReference>
<dbReference type="PANTHER" id="PTHR33571:SF12">
    <property type="entry name" value="BSL3053 PROTEIN"/>
    <property type="match status" value="1"/>
</dbReference>
<dbReference type="OrthoDB" id="9803128at2"/>
<organism evidence="11 12">
    <name type="scientific">Modestobacter roseus</name>
    <dbReference type="NCBI Taxonomy" id="1181884"/>
    <lineage>
        <taxon>Bacteria</taxon>
        <taxon>Bacillati</taxon>
        <taxon>Actinomycetota</taxon>
        <taxon>Actinomycetes</taxon>
        <taxon>Geodermatophilales</taxon>
        <taxon>Geodermatophilaceae</taxon>
        <taxon>Modestobacter</taxon>
    </lineage>
</organism>
<keyword evidence="12" id="KW-1185">Reference proteome</keyword>
<accession>A0A562IQ44</accession>
<reference evidence="11 12" key="1">
    <citation type="submission" date="2019-07" db="EMBL/GenBank/DDBJ databases">
        <title>R&amp;d 2014.</title>
        <authorList>
            <person name="Klenk H.-P."/>
        </authorList>
    </citation>
    <scope>NUCLEOTIDE SEQUENCE [LARGE SCALE GENOMIC DNA]</scope>
    <source>
        <strain evidence="11 12">DSM 45764</strain>
    </source>
</reference>
<keyword evidence="5" id="KW-0479">Metal-binding</keyword>
<gene>
    <name evidence="11" type="ORF">JD78_01377</name>
</gene>
<keyword evidence="8" id="KW-0460">Magnesium</keyword>
<dbReference type="InterPro" id="IPR010982">
    <property type="entry name" value="Lambda_DNA-bd_dom_sf"/>
</dbReference>
<dbReference type="AlphaFoldDB" id="A0A562IQ44"/>
<keyword evidence="2" id="KW-1277">Toxin-antitoxin system</keyword>
<sequence>MPLLASAGDLLKDARRRAGLTQAEIAERAGVTQSVISVYESGRRQPSLPVLVDLIAASGHLIDVTLVSAAREVTGPASPQPLAGPLGRRVSQHREQVHATLAARGVRLIGVFGSVARGTDGPDSDVDLLVDLPPTAGLFELGRVRADVEELLGVPVDLVPASGLKAGVRSAIAADLVEL</sequence>
<dbReference type="PANTHER" id="PTHR33571">
    <property type="entry name" value="SSL8005 PROTEIN"/>
    <property type="match status" value="1"/>
</dbReference>
<dbReference type="InterPro" id="IPR052038">
    <property type="entry name" value="Type-VII_TA_antitoxin"/>
</dbReference>
<dbReference type="CDD" id="cd05403">
    <property type="entry name" value="NT_KNTase_like"/>
    <property type="match status" value="1"/>
</dbReference>
<dbReference type="RefSeq" id="WP_153361131.1">
    <property type="nucleotide sequence ID" value="NZ_JABGDC010000116.1"/>
</dbReference>
<keyword evidence="4" id="KW-0548">Nucleotidyltransferase</keyword>
<protein>
    <recommendedName>
        <fullName evidence="10">HTH cro/C1-type domain-containing protein</fullName>
    </recommendedName>
</protein>
<dbReference type="InterPro" id="IPR001387">
    <property type="entry name" value="Cro/C1-type_HTH"/>
</dbReference>
<dbReference type="InterPro" id="IPR043519">
    <property type="entry name" value="NT_sf"/>
</dbReference>
<dbReference type="Gene3D" id="1.10.260.40">
    <property type="entry name" value="lambda repressor-like DNA-binding domains"/>
    <property type="match status" value="1"/>
</dbReference>
<dbReference type="Pfam" id="PF13560">
    <property type="entry name" value="HTH_31"/>
    <property type="match status" value="1"/>
</dbReference>
<evidence type="ECO:0000256" key="1">
    <source>
        <dbReference type="ARBA" id="ARBA00001946"/>
    </source>
</evidence>
<evidence type="ECO:0000259" key="10">
    <source>
        <dbReference type="PROSITE" id="PS50943"/>
    </source>
</evidence>
<comment type="caution">
    <text evidence="11">The sequence shown here is derived from an EMBL/GenBank/DDBJ whole genome shotgun (WGS) entry which is preliminary data.</text>
</comment>
<dbReference type="Pfam" id="PF01909">
    <property type="entry name" value="NTP_transf_2"/>
    <property type="match status" value="1"/>
</dbReference>
<evidence type="ECO:0000256" key="6">
    <source>
        <dbReference type="ARBA" id="ARBA00022741"/>
    </source>
</evidence>
<evidence type="ECO:0000256" key="9">
    <source>
        <dbReference type="ARBA" id="ARBA00038276"/>
    </source>
</evidence>
<evidence type="ECO:0000256" key="4">
    <source>
        <dbReference type="ARBA" id="ARBA00022695"/>
    </source>
</evidence>
<dbReference type="SMART" id="SM00530">
    <property type="entry name" value="HTH_XRE"/>
    <property type="match status" value="1"/>
</dbReference>
<dbReference type="Gene3D" id="3.30.460.10">
    <property type="entry name" value="Beta Polymerase, domain 2"/>
    <property type="match status" value="1"/>
</dbReference>
<keyword evidence="7" id="KW-0067">ATP-binding</keyword>
<dbReference type="SUPFAM" id="SSF81301">
    <property type="entry name" value="Nucleotidyltransferase"/>
    <property type="match status" value="1"/>
</dbReference>